<organism evidence="2">
    <name type="scientific">Streptomyces sp. gb1(2016)</name>
    <dbReference type="NCBI Taxonomy" id="1828321"/>
    <lineage>
        <taxon>Bacteria</taxon>
        <taxon>Bacillati</taxon>
        <taxon>Actinomycetota</taxon>
        <taxon>Actinomycetes</taxon>
        <taxon>Kitasatosporales</taxon>
        <taxon>Streptomycetaceae</taxon>
        <taxon>Streptomyces</taxon>
    </lineage>
</organism>
<sequence length="141" mass="14254">MRPSLRRTVTGGALSMTFLGAGLVAAPSASAAAAYNGACGAGYSVVNSGAVGTRGMTYLTYSAATGKNCIVTIRNTPGTGVYIYAGFQLANQGNTAVDDHGTYTSYAGPVYISGKGSCIDWSGAIGPAPEQYVIRYATNCG</sequence>
<evidence type="ECO:0000313" key="2">
    <source>
        <dbReference type="EMBL" id="TXS25648.1"/>
    </source>
</evidence>
<feature type="signal peptide" evidence="1">
    <location>
        <begin position="1"/>
        <end position="31"/>
    </location>
</feature>
<dbReference type="EMBL" id="RDBM01000037">
    <property type="protein sequence ID" value="TXS25648.1"/>
    <property type="molecule type" value="Genomic_DNA"/>
</dbReference>
<reference evidence="2" key="1">
    <citation type="submission" date="2018-10" db="EMBL/GenBank/DDBJ databases">
        <authorList>
            <person name="Hariharan J."/>
            <person name="Choudoir M.J."/>
            <person name="Diebold P."/>
            <person name="Panke-Buisse K."/>
            <person name="Campbell A.N."/>
            <person name="Buckley D.H."/>
        </authorList>
    </citation>
    <scope>NUCLEOTIDE SEQUENCE</scope>
    <source>
        <strain evidence="2">Gb1</strain>
    </source>
</reference>
<evidence type="ECO:0000256" key="1">
    <source>
        <dbReference type="SAM" id="SignalP"/>
    </source>
</evidence>
<name>A0A652KRN0_9ACTN</name>
<accession>A0A652KRN0</accession>
<proteinExistence type="predicted"/>
<dbReference type="RefSeq" id="WP_124278367.1">
    <property type="nucleotide sequence ID" value="NZ_RDBM01000037.1"/>
</dbReference>
<keyword evidence="1" id="KW-0732">Signal</keyword>
<feature type="chain" id="PRO_5025070316" evidence="1">
    <location>
        <begin position="32"/>
        <end position="141"/>
    </location>
</feature>
<comment type="caution">
    <text evidence="2">The sequence shown here is derived from an EMBL/GenBank/DDBJ whole genome shotgun (WGS) entry which is preliminary data.</text>
</comment>
<protein>
    <submittedName>
        <fullName evidence="2">Spore-associated protein A</fullName>
    </submittedName>
</protein>
<dbReference type="AlphaFoldDB" id="A0A652KRN0"/>
<gene>
    <name evidence="2" type="ORF">EAO74_36050</name>
</gene>